<organism evidence="1 2">
    <name type="scientific">Citricoccus parietis</name>
    <dbReference type="NCBI Taxonomy" id="592307"/>
    <lineage>
        <taxon>Bacteria</taxon>
        <taxon>Bacillati</taxon>
        <taxon>Actinomycetota</taxon>
        <taxon>Actinomycetes</taxon>
        <taxon>Micrococcales</taxon>
        <taxon>Micrococcaceae</taxon>
        <taxon>Citricoccus</taxon>
    </lineage>
</organism>
<keyword evidence="2" id="KW-1185">Reference proteome</keyword>
<gene>
    <name evidence="1" type="ORF">ACFFX0_18510</name>
</gene>
<sequence>MKYPFTRTLGGAYGLQRHRSHLSEVAGVTRFPWGNTWRQPSRDRRPMFPSWKTFRTS</sequence>
<comment type="caution">
    <text evidence="1">The sequence shown here is derived from an EMBL/GenBank/DDBJ whole genome shotgun (WGS) entry which is preliminary data.</text>
</comment>
<protein>
    <submittedName>
        <fullName evidence="1">Uncharacterized protein</fullName>
    </submittedName>
</protein>
<proteinExistence type="predicted"/>
<reference evidence="1 2" key="1">
    <citation type="submission" date="2024-09" db="EMBL/GenBank/DDBJ databases">
        <authorList>
            <person name="Sun Q."/>
            <person name="Mori K."/>
        </authorList>
    </citation>
    <scope>NUCLEOTIDE SEQUENCE [LARGE SCALE GENOMIC DNA]</scope>
    <source>
        <strain evidence="1 2">CCM 7609</strain>
    </source>
</reference>
<name>A0ABV5G2C7_9MICC</name>
<dbReference type="EMBL" id="JBHMFI010000001">
    <property type="protein sequence ID" value="MFB9073087.1"/>
    <property type="molecule type" value="Genomic_DNA"/>
</dbReference>
<dbReference type="Proteomes" id="UP001589575">
    <property type="component" value="Unassembled WGS sequence"/>
</dbReference>
<accession>A0ABV5G2C7</accession>
<evidence type="ECO:0000313" key="2">
    <source>
        <dbReference type="Proteomes" id="UP001589575"/>
    </source>
</evidence>
<evidence type="ECO:0000313" key="1">
    <source>
        <dbReference type="EMBL" id="MFB9073087.1"/>
    </source>
</evidence>